<dbReference type="RefSeq" id="XP_040956966.1">
    <property type="nucleotide sequence ID" value="XM_041101032.1"/>
</dbReference>
<proteinExistence type="predicted"/>
<feature type="region of interest" description="Disordered" evidence="1">
    <location>
        <begin position="171"/>
        <end position="190"/>
    </location>
</feature>
<name>A0ABM3AQ45_GOSHI</name>
<evidence type="ECO:0000313" key="3">
    <source>
        <dbReference type="RefSeq" id="XP_040956966.1"/>
    </source>
</evidence>
<dbReference type="Proteomes" id="UP000818029">
    <property type="component" value="Chromosome D09"/>
</dbReference>
<reference evidence="3" key="2">
    <citation type="submission" date="2025-08" db="UniProtKB">
        <authorList>
            <consortium name="RefSeq"/>
        </authorList>
    </citation>
    <scope>IDENTIFICATION</scope>
</reference>
<keyword evidence="2" id="KW-1185">Reference proteome</keyword>
<gene>
    <name evidence="3" type="primary">LOC107890894</name>
</gene>
<accession>A0ABM3AQ45</accession>
<feature type="compositionally biased region" description="Polar residues" evidence="1">
    <location>
        <begin position="20"/>
        <end position="37"/>
    </location>
</feature>
<evidence type="ECO:0000313" key="2">
    <source>
        <dbReference type="Proteomes" id="UP000818029"/>
    </source>
</evidence>
<sequence length="190" mass="20967">MTMLIDAESQQQALMVEAPSSANLVSQQSVDSPTERSTPVYRPSTSRGRGRGRSSSMRFQCQLYGKIGHLVDRCYYRFDSSYKSTNYRPHPQANVCMAAPPMVPYSNWTYQVTHPSSWPNSFVGNPVQQVPSMAVSAPQPHAMVTTPDTVGDAAWYPDSGVTHHLTHSVESLGDNTSRHGPVHQKQSSDV</sequence>
<reference evidence="2" key="1">
    <citation type="journal article" date="2020" name="Nat. Genet.">
        <title>Genomic diversifications of five Gossypium allopolyploid species and their impact on cotton improvement.</title>
        <authorList>
            <person name="Chen Z.J."/>
            <person name="Sreedasyam A."/>
            <person name="Ando A."/>
            <person name="Song Q."/>
            <person name="De Santiago L.M."/>
            <person name="Hulse-Kemp A.M."/>
            <person name="Ding M."/>
            <person name="Ye W."/>
            <person name="Kirkbride R.C."/>
            <person name="Jenkins J."/>
            <person name="Plott C."/>
            <person name="Lovell J."/>
            <person name="Lin Y.M."/>
            <person name="Vaughn R."/>
            <person name="Liu B."/>
            <person name="Simpson S."/>
            <person name="Scheffler B.E."/>
            <person name="Wen L."/>
            <person name="Saski C.A."/>
            <person name="Grover C.E."/>
            <person name="Hu G."/>
            <person name="Conover J.L."/>
            <person name="Carlson J.W."/>
            <person name="Shu S."/>
            <person name="Boston L.B."/>
            <person name="Williams M."/>
            <person name="Peterson D.G."/>
            <person name="McGee K."/>
            <person name="Jones D.C."/>
            <person name="Wendel J.F."/>
            <person name="Stelly D.M."/>
            <person name="Grimwood J."/>
            <person name="Schmutz J."/>
        </authorList>
    </citation>
    <scope>NUCLEOTIDE SEQUENCE [LARGE SCALE GENOMIC DNA]</scope>
    <source>
        <strain evidence="2">cv. TM-1</strain>
    </source>
</reference>
<dbReference type="GeneID" id="107890894"/>
<feature type="region of interest" description="Disordered" evidence="1">
    <location>
        <begin position="20"/>
        <end position="55"/>
    </location>
</feature>
<organism evidence="2 3">
    <name type="scientific">Gossypium hirsutum</name>
    <name type="common">Upland cotton</name>
    <name type="synonym">Gossypium mexicanum</name>
    <dbReference type="NCBI Taxonomy" id="3635"/>
    <lineage>
        <taxon>Eukaryota</taxon>
        <taxon>Viridiplantae</taxon>
        <taxon>Streptophyta</taxon>
        <taxon>Embryophyta</taxon>
        <taxon>Tracheophyta</taxon>
        <taxon>Spermatophyta</taxon>
        <taxon>Magnoliopsida</taxon>
        <taxon>eudicotyledons</taxon>
        <taxon>Gunneridae</taxon>
        <taxon>Pentapetalae</taxon>
        <taxon>rosids</taxon>
        <taxon>malvids</taxon>
        <taxon>Malvales</taxon>
        <taxon>Malvaceae</taxon>
        <taxon>Malvoideae</taxon>
        <taxon>Gossypium</taxon>
    </lineage>
</organism>
<evidence type="ECO:0000256" key="1">
    <source>
        <dbReference type="SAM" id="MobiDB-lite"/>
    </source>
</evidence>
<protein>
    <submittedName>
        <fullName evidence="3">Uncharacterized protein isoform X2</fullName>
    </submittedName>
</protein>